<dbReference type="PROSITE" id="PS00107">
    <property type="entry name" value="PROTEIN_KINASE_ATP"/>
    <property type="match status" value="1"/>
</dbReference>
<evidence type="ECO:0000313" key="7">
    <source>
        <dbReference type="Proteomes" id="UP000053095"/>
    </source>
</evidence>
<evidence type="ECO:0000256" key="1">
    <source>
        <dbReference type="ARBA" id="ARBA00022741"/>
    </source>
</evidence>
<accession>A0A510NX15</accession>
<evidence type="ECO:0000313" key="6">
    <source>
        <dbReference type="EMBL" id="GAM36524.1"/>
    </source>
</evidence>
<evidence type="ECO:0000259" key="5">
    <source>
        <dbReference type="PROSITE" id="PS50011"/>
    </source>
</evidence>
<dbReference type="GO" id="GO:0005634">
    <property type="term" value="C:nucleus"/>
    <property type="evidence" value="ECO:0007669"/>
    <property type="project" value="TreeGrafter"/>
</dbReference>
<proteinExistence type="predicted"/>
<keyword evidence="1 3" id="KW-0547">Nucleotide-binding</keyword>
<dbReference type="SUPFAM" id="SSF56112">
    <property type="entry name" value="Protein kinase-like (PK-like)"/>
    <property type="match status" value="1"/>
</dbReference>
<feature type="domain" description="Protein kinase" evidence="5">
    <location>
        <begin position="304"/>
        <end position="603"/>
    </location>
</feature>
<feature type="region of interest" description="Disordered" evidence="4">
    <location>
        <begin position="85"/>
        <end position="133"/>
    </location>
</feature>
<dbReference type="InterPro" id="IPR011009">
    <property type="entry name" value="Kinase-like_dom_sf"/>
</dbReference>
<feature type="compositionally biased region" description="Low complexity" evidence="4">
    <location>
        <begin position="118"/>
        <end position="133"/>
    </location>
</feature>
<keyword evidence="2 3" id="KW-0067">ATP-binding</keyword>
<evidence type="ECO:0000256" key="4">
    <source>
        <dbReference type="SAM" id="MobiDB-lite"/>
    </source>
</evidence>
<feature type="compositionally biased region" description="Low complexity" evidence="4">
    <location>
        <begin position="88"/>
        <end position="107"/>
    </location>
</feature>
<dbReference type="Proteomes" id="UP000053095">
    <property type="component" value="Unassembled WGS sequence"/>
</dbReference>
<protein>
    <recommendedName>
        <fullName evidence="5">Protein kinase domain-containing protein</fullName>
    </recommendedName>
</protein>
<name>A0A510NX15_TALPI</name>
<dbReference type="GO" id="GO:0005524">
    <property type="term" value="F:ATP binding"/>
    <property type="evidence" value="ECO:0007669"/>
    <property type="project" value="UniProtKB-UniRule"/>
</dbReference>
<feature type="binding site" evidence="3">
    <location>
        <position position="335"/>
    </location>
    <ligand>
        <name>ATP</name>
        <dbReference type="ChEBI" id="CHEBI:30616"/>
    </ligand>
</feature>
<organism evidence="6 7">
    <name type="scientific">Talaromyces pinophilus</name>
    <name type="common">Penicillium pinophilum</name>
    <dbReference type="NCBI Taxonomy" id="128442"/>
    <lineage>
        <taxon>Eukaryota</taxon>
        <taxon>Fungi</taxon>
        <taxon>Dikarya</taxon>
        <taxon>Ascomycota</taxon>
        <taxon>Pezizomycotina</taxon>
        <taxon>Eurotiomycetes</taxon>
        <taxon>Eurotiomycetidae</taxon>
        <taxon>Eurotiales</taxon>
        <taxon>Trichocomaceae</taxon>
        <taxon>Talaromyces</taxon>
        <taxon>Talaromyces sect. Talaromyces</taxon>
    </lineage>
</organism>
<dbReference type="AlphaFoldDB" id="A0A510NX15"/>
<dbReference type="EMBL" id="DF933814">
    <property type="protein sequence ID" value="GAM36524.1"/>
    <property type="molecule type" value="Genomic_DNA"/>
</dbReference>
<dbReference type="InterPro" id="IPR017441">
    <property type="entry name" value="Protein_kinase_ATP_BS"/>
</dbReference>
<dbReference type="SMART" id="SM00220">
    <property type="entry name" value="S_TKc"/>
    <property type="match status" value="1"/>
</dbReference>
<dbReference type="PROSITE" id="PS50011">
    <property type="entry name" value="PROTEIN_KINASE_DOM"/>
    <property type="match status" value="1"/>
</dbReference>
<dbReference type="PROSITE" id="PS00108">
    <property type="entry name" value="PROTEIN_KINASE_ST"/>
    <property type="match status" value="1"/>
</dbReference>
<evidence type="ECO:0000256" key="2">
    <source>
        <dbReference type="ARBA" id="ARBA00022840"/>
    </source>
</evidence>
<dbReference type="InterPro" id="IPR008271">
    <property type="entry name" value="Ser/Thr_kinase_AS"/>
</dbReference>
<keyword evidence="7" id="KW-1185">Reference proteome</keyword>
<reference evidence="7" key="1">
    <citation type="journal article" date="2015" name="Genome Announc.">
        <title>Draft genome sequence of Talaromyces cellulolyticus strain Y-94, a source of lignocellulosic biomass-degrading enzymes.</title>
        <authorList>
            <person name="Fujii T."/>
            <person name="Koike H."/>
            <person name="Sawayama S."/>
            <person name="Yano S."/>
            <person name="Inoue H."/>
        </authorList>
    </citation>
    <scope>NUCLEOTIDE SEQUENCE [LARGE SCALE GENOMIC DNA]</scope>
    <source>
        <strain evidence="7">Y-94</strain>
    </source>
</reference>
<gene>
    <name evidence="6" type="ORF">TCE0_018f05679</name>
</gene>
<feature type="region of interest" description="Disordered" evidence="4">
    <location>
        <begin position="236"/>
        <end position="263"/>
    </location>
</feature>
<feature type="region of interest" description="Disordered" evidence="4">
    <location>
        <begin position="173"/>
        <end position="199"/>
    </location>
</feature>
<dbReference type="PANTHER" id="PTHR24345">
    <property type="entry name" value="SERINE/THREONINE-PROTEIN KINASE PLK"/>
    <property type="match status" value="1"/>
</dbReference>
<evidence type="ECO:0000256" key="3">
    <source>
        <dbReference type="PROSITE-ProRule" id="PRU10141"/>
    </source>
</evidence>
<dbReference type="GO" id="GO:0004672">
    <property type="term" value="F:protein kinase activity"/>
    <property type="evidence" value="ECO:0007669"/>
    <property type="project" value="InterPro"/>
</dbReference>
<dbReference type="InterPro" id="IPR000719">
    <property type="entry name" value="Prot_kinase_dom"/>
</dbReference>
<dbReference type="Pfam" id="PF00069">
    <property type="entry name" value="Pkinase"/>
    <property type="match status" value="1"/>
</dbReference>
<feature type="region of interest" description="Disordered" evidence="4">
    <location>
        <begin position="9"/>
        <end position="28"/>
    </location>
</feature>
<dbReference type="Gene3D" id="1.10.510.10">
    <property type="entry name" value="Transferase(Phosphotransferase) domain 1"/>
    <property type="match status" value="1"/>
</dbReference>
<sequence>MLNSPVIYFSEPRPATAEQGPSSKRRRLTSTTNEYNAVLNCGCTAISSSWIGLGAIQSAQMLAAPSFPIFTPEIAKRARLRFNKTSRSKAGSAGASSALLSRSAKGAQNATKARHAPISRPSSSSSASHTSAATSIKSLFRRAGFTHHTSKMPEDPAILRYEDTRDIASRHGDAQELQCVPTIDTQDVPPSPVADSHPAVHHANDDLLTIPKPSRLHKVTSRLSLRERITFTGFPHPKPSRKKLFRSPSMGHSLRHRDDPDIAIPAKSGAGLKSRRLGTALPANFNVESCELSDEFCSRRKIPGKAGKPIGRGATAIVRTMYRKGGSKTDLYAVKEFRKCGRNEDKVEYENMVKSEFSIAKSLHHPNIVETVRLCKHSGRWNHVMEFCEYGELFLLIKQGYLRDIDNLCFFKQLLRGVAYLHQNGIAHRDIKPENLLVTSEGQLKITDFGVSEVFSGIHPGLRTATQTESDQKQTKEVRKCSPGICGSIPYSSPEVLAENGDYDPRALDVWSCAIVCFTLFVRGSPWKAAKPEDPHYKKFLSGWHKFLLRNPDGVITETESPTCGRIFTTFPKKGLNHLILKMLHPDPEIRISIEDALNDRCIQTIDCCSPDIDHEAPQPIVQETRMQSVYDVVTKDSLRMARKKAHRHLPPGGKRRHGL</sequence>